<dbReference type="SMART" id="SM01005">
    <property type="entry name" value="Ala_racemase_C"/>
    <property type="match status" value="1"/>
</dbReference>
<evidence type="ECO:0000313" key="10">
    <source>
        <dbReference type="Proteomes" id="UP001055105"/>
    </source>
</evidence>
<proteinExistence type="inferred from homology"/>
<dbReference type="InterPro" id="IPR036615">
    <property type="entry name" value="Mur_ligase_C_dom_sf"/>
</dbReference>
<feature type="binding site" evidence="5 7">
    <location>
        <position position="733"/>
    </location>
    <ligand>
        <name>substrate</name>
    </ligand>
</feature>
<dbReference type="InterPro" id="IPR013221">
    <property type="entry name" value="Mur_ligase_cen"/>
</dbReference>
<dbReference type="FunFam" id="3.20.20.10:FF:000002">
    <property type="entry name" value="Alanine racemase"/>
    <property type="match status" value="1"/>
</dbReference>
<evidence type="ECO:0000256" key="6">
    <source>
        <dbReference type="PIRSR" id="PIRSR600821-50"/>
    </source>
</evidence>
<evidence type="ECO:0000259" key="8">
    <source>
        <dbReference type="SMART" id="SM01005"/>
    </source>
</evidence>
<sequence length="792" mass="86945">MNYRLSRIAAICGGKFSGCDSEVRSVVTDSRSLSCELGCRPMFVAMRGANHDSHDFIADMQSRGVRAFLVERGVEASSCTGECGFVQVDNAIEALQRLAAYHRAQFRGTVVGITGSNGKTVIKEWIVEELPEGMKYYRSPKSYNSQLGVPLSVLMLEGDEELAIFEAGISKPGEMERLERIIRPDAVIFTSIGDAHQENFINLEQKCDEKMILARSASKIIYHSYYEPLGRMVAAHFADRRPVDAASYPEVPESVIGNAASRRNAQIVEAFCDVMHYPAPSFAAAPSVAMRLEVKEGINDSILINDAYNLDLNSLALALDYLHSVALSRRRTLVLSDISQSGLSDDELYSRVAGMVARAGIDFLIGIGPRLKRYAALFACDKEFFTATDECVARINRDAVAGRAILLKGARDFRFEKLVHLLSRKIHTTVLEVDLDAMIHNLNYFRSKLSFGTRLVAMVKAGSYGAGDFEVAQMLQHQGVDYLAVAFADEGVLLRERGISMPIVVLNADADSFDVMIANRLEPEIYSFHSLGAFADAVTHAGESRYPIHVKLDTGMHRLGFVEQEIAQLCATLAATPQVKAASVFSHLNCADMPEEDAYTRAQIALYDRMSAQLAASLPYPVIRHTANSAAIERFPEAQFDMCRLGLGLYGFGFRHNDALRPVSTLKTRIVQIKRLPAGDAVGYGRAGKLTRPTTTATIPIGYADGLDRHLGCGRWSVLVAGQPAPIIGRVCMDSCMIDITDIPGVKEGDEVSVFSPVPGNDLETMARVLDTISYEIMTSVSGRVKRIYLKE</sequence>
<dbReference type="Pfam" id="PF00842">
    <property type="entry name" value="Ala_racemase_C"/>
    <property type="match status" value="1"/>
</dbReference>
<comment type="function">
    <text evidence="5">Catalyzes the interconversion of L-alanine and D-alanine. May also act on other amino acids.</text>
</comment>
<dbReference type="InterPro" id="IPR035911">
    <property type="entry name" value="MurE/MurF_N"/>
</dbReference>
<dbReference type="Pfam" id="PF08245">
    <property type="entry name" value="Mur_ligase_M"/>
    <property type="match status" value="1"/>
</dbReference>
<dbReference type="SUPFAM" id="SSF50621">
    <property type="entry name" value="Alanine racemase C-terminal domain-like"/>
    <property type="match status" value="1"/>
</dbReference>
<dbReference type="NCBIfam" id="TIGR00492">
    <property type="entry name" value="alr"/>
    <property type="match status" value="1"/>
</dbReference>
<evidence type="ECO:0000256" key="7">
    <source>
        <dbReference type="PIRSR" id="PIRSR600821-52"/>
    </source>
</evidence>
<feature type="binding site" evidence="5 7">
    <location>
        <position position="558"/>
    </location>
    <ligand>
        <name>substrate</name>
    </ligand>
</feature>
<dbReference type="RefSeq" id="WP_244076365.1">
    <property type="nucleotide sequence ID" value="NZ_AP025581.1"/>
</dbReference>
<dbReference type="InterPro" id="IPR009006">
    <property type="entry name" value="Ala_racemase/Decarboxylase_C"/>
</dbReference>
<evidence type="ECO:0000256" key="1">
    <source>
        <dbReference type="ARBA" id="ARBA00000316"/>
    </source>
</evidence>
<feature type="active site" description="Proton acceptor; specific for D-alanine" evidence="5">
    <location>
        <position position="460"/>
    </location>
</feature>
<evidence type="ECO:0000256" key="3">
    <source>
        <dbReference type="ARBA" id="ARBA00022898"/>
    </source>
</evidence>
<keyword evidence="4 5" id="KW-0413">Isomerase</keyword>
<dbReference type="GO" id="GO:0030170">
    <property type="term" value="F:pyridoxal phosphate binding"/>
    <property type="evidence" value="ECO:0007669"/>
    <property type="project" value="UniProtKB-UniRule"/>
</dbReference>
<dbReference type="Gene3D" id="2.40.37.10">
    <property type="entry name" value="Lyase, Ornithine Decarboxylase, Chain A, domain 1"/>
    <property type="match status" value="1"/>
</dbReference>
<comment type="pathway">
    <text evidence="5">Amino-acid biosynthesis; D-alanine biosynthesis; D-alanine from L-alanine: step 1/1.</text>
</comment>
<dbReference type="SUPFAM" id="SSF53244">
    <property type="entry name" value="MurD-like peptide ligases, peptide-binding domain"/>
    <property type="match status" value="1"/>
</dbReference>
<feature type="domain" description="Alanine racemase C-terminal" evidence="8">
    <location>
        <begin position="663"/>
        <end position="790"/>
    </location>
</feature>
<name>A0AA37P3V2_9BACT</name>
<feature type="modified residue" description="N6-(pyridoxal phosphate)lysine" evidence="5 6">
    <location>
        <position position="460"/>
    </location>
</feature>
<dbReference type="InterPro" id="IPR011079">
    <property type="entry name" value="Ala_racemase_C"/>
</dbReference>
<dbReference type="InterPro" id="IPR036565">
    <property type="entry name" value="Mur-like_cat_sf"/>
</dbReference>
<dbReference type="InterPro" id="IPR000821">
    <property type="entry name" value="Ala_racemase"/>
</dbReference>
<dbReference type="Pfam" id="PF01168">
    <property type="entry name" value="Ala_racemase_N"/>
    <property type="match status" value="1"/>
</dbReference>
<dbReference type="GO" id="GO:0016881">
    <property type="term" value="F:acid-amino acid ligase activity"/>
    <property type="evidence" value="ECO:0007669"/>
    <property type="project" value="InterPro"/>
</dbReference>
<accession>A0AA37P3V2</accession>
<dbReference type="SUPFAM" id="SSF53623">
    <property type="entry name" value="MurD-like peptide ligases, catalytic domain"/>
    <property type="match status" value="1"/>
</dbReference>
<comment type="caution">
    <text evidence="9">The sequence shown here is derived from an EMBL/GenBank/DDBJ whole genome shotgun (WGS) entry which is preliminary data.</text>
</comment>
<dbReference type="SUPFAM" id="SSF63418">
    <property type="entry name" value="MurE/MurF N-terminal domain"/>
    <property type="match status" value="1"/>
</dbReference>
<dbReference type="GO" id="GO:0005524">
    <property type="term" value="F:ATP binding"/>
    <property type="evidence" value="ECO:0007669"/>
    <property type="project" value="InterPro"/>
</dbReference>
<comment type="catalytic activity">
    <reaction evidence="1 5">
        <text>L-alanine = D-alanine</text>
        <dbReference type="Rhea" id="RHEA:20249"/>
        <dbReference type="ChEBI" id="CHEBI:57416"/>
        <dbReference type="ChEBI" id="CHEBI:57972"/>
        <dbReference type="EC" id="5.1.1.1"/>
    </reaction>
</comment>
<dbReference type="EC" id="5.1.1.1" evidence="5"/>
<dbReference type="Gene3D" id="3.20.20.10">
    <property type="entry name" value="Alanine racemase"/>
    <property type="match status" value="1"/>
</dbReference>
<organism evidence="9 10">
    <name type="scientific">Alistipes finegoldii</name>
    <dbReference type="NCBI Taxonomy" id="214856"/>
    <lineage>
        <taxon>Bacteria</taxon>
        <taxon>Pseudomonadati</taxon>
        <taxon>Bacteroidota</taxon>
        <taxon>Bacteroidia</taxon>
        <taxon>Bacteroidales</taxon>
        <taxon>Rikenellaceae</taxon>
        <taxon>Alistipes</taxon>
    </lineage>
</organism>
<dbReference type="Gene3D" id="3.90.190.20">
    <property type="entry name" value="Mur ligase, C-terminal domain"/>
    <property type="match status" value="1"/>
</dbReference>
<evidence type="ECO:0000256" key="2">
    <source>
        <dbReference type="ARBA" id="ARBA00001933"/>
    </source>
</evidence>
<reference evidence="9" key="1">
    <citation type="submission" date="2022-01" db="EMBL/GenBank/DDBJ databases">
        <title>Novel bile acid biosynthetic pathways are enriched in the microbiome of centenarians.</title>
        <authorList>
            <person name="Sato Y."/>
            <person name="Atarashi K."/>
            <person name="Plichta R.D."/>
            <person name="Arai Y."/>
            <person name="Sasajima S."/>
            <person name="Kearney M.S."/>
            <person name="Suda W."/>
            <person name="Takeshita K."/>
            <person name="Sasaki T."/>
            <person name="Okamoto S."/>
            <person name="Skelly N.A."/>
            <person name="Okamura Y."/>
            <person name="Vlamakis H."/>
            <person name="Li Y."/>
            <person name="Tanoue T."/>
            <person name="Takei H."/>
            <person name="Nittono H."/>
            <person name="Narushima S."/>
            <person name="Irie J."/>
            <person name="Itoh H."/>
            <person name="Moriya K."/>
            <person name="Sugiura Y."/>
            <person name="Suematsu M."/>
            <person name="Moritoki N."/>
            <person name="Shibata S."/>
            <person name="Littman R.D."/>
            <person name="Fischbach A.M."/>
            <person name="Uwamino Y."/>
            <person name="Inoue T."/>
            <person name="Honda A."/>
            <person name="Hattori M."/>
            <person name="Murai T."/>
            <person name="Xavier J.R."/>
            <person name="Hirose N."/>
            <person name="Honda K."/>
        </authorList>
    </citation>
    <scope>NUCLEOTIDE SEQUENCE</scope>
    <source>
        <strain evidence="9">CE91-St16</strain>
    </source>
</reference>
<dbReference type="Gene3D" id="3.40.1390.10">
    <property type="entry name" value="MurE/MurF, N-terminal domain"/>
    <property type="match status" value="1"/>
</dbReference>
<dbReference type="PANTHER" id="PTHR30511:SF0">
    <property type="entry name" value="ALANINE RACEMASE, CATABOLIC-RELATED"/>
    <property type="match status" value="1"/>
</dbReference>
<dbReference type="Proteomes" id="UP001055105">
    <property type="component" value="Unassembled WGS sequence"/>
</dbReference>
<evidence type="ECO:0000256" key="4">
    <source>
        <dbReference type="ARBA" id="ARBA00023235"/>
    </source>
</evidence>
<dbReference type="CDD" id="cd00430">
    <property type="entry name" value="PLPDE_III_AR"/>
    <property type="match status" value="1"/>
</dbReference>
<protein>
    <recommendedName>
        <fullName evidence="5">Alanine racemase</fullName>
        <ecNumber evidence="5">5.1.1.1</ecNumber>
    </recommendedName>
</protein>
<keyword evidence="9" id="KW-0436">Ligase</keyword>
<dbReference type="PANTHER" id="PTHR30511">
    <property type="entry name" value="ALANINE RACEMASE"/>
    <property type="match status" value="1"/>
</dbReference>
<dbReference type="GO" id="GO:0030632">
    <property type="term" value="P:D-alanine biosynthetic process"/>
    <property type="evidence" value="ECO:0007669"/>
    <property type="project" value="UniProtKB-UniRule"/>
</dbReference>
<comment type="similarity">
    <text evidence="5">Belongs to the alanine racemase family.</text>
</comment>
<dbReference type="AlphaFoldDB" id="A0AA37P3V2"/>
<evidence type="ECO:0000313" key="9">
    <source>
        <dbReference type="EMBL" id="GKI18653.1"/>
    </source>
</evidence>
<keyword evidence="3 5" id="KW-0663">Pyridoxal phosphate</keyword>
<dbReference type="GO" id="GO:0005829">
    <property type="term" value="C:cytosol"/>
    <property type="evidence" value="ECO:0007669"/>
    <property type="project" value="TreeGrafter"/>
</dbReference>
<dbReference type="PRINTS" id="PR00992">
    <property type="entry name" value="ALARACEMASE"/>
</dbReference>
<gene>
    <name evidence="9" type="ORF">CE91St16_15610</name>
</gene>
<dbReference type="EMBL" id="BQOL01000001">
    <property type="protein sequence ID" value="GKI18653.1"/>
    <property type="molecule type" value="Genomic_DNA"/>
</dbReference>
<dbReference type="HAMAP" id="MF_01201">
    <property type="entry name" value="Ala_racemase"/>
    <property type="match status" value="1"/>
</dbReference>
<dbReference type="SUPFAM" id="SSF51419">
    <property type="entry name" value="PLP-binding barrel"/>
    <property type="match status" value="1"/>
</dbReference>
<evidence type="ECO:0000256" key="5">
    <source>
        <dbReference type="HAMAP-Rule" id="MF_01201"/>
    </source>
</evidence>
<dbReference type="Gene3D" id="3.40.1190.10">
    <property type="entry name" value="Mur-like, catalytic domain"/>
    <property type="match status" value="1"/>
</dbReference>
<comment type="cofactor">
    <cofactor evidence="2 5 6">
        <name>pyridoxal 5'-phosphate</name>
        <dbReference type="ChEBI" id="CHEBI:597326"/>
    </cofactor>
</comment>
<dbReference type="InterPro" id="IPR001608">
    <property type="entry name" value="Ala_racemase_N"/>
</dbReference>
<dbReference type="GO" id="GO:0008784">
    <property type="term" value="F:alanine racemase activity"/>
    <property type="evidence" value="ECO:0007669"/>
    <property type="project" value="UniProtKB-UniRule"/>
</dbReference>
<feature type="active site" description="Proton acceptor; specific for L-alanine" evidence="5">
    <location>
        <position position="684"/>
    </location>
</feature>
<dbReference type="InterPro" id="IPR029066">
    <property type="entry name" value="PLP-binding_barrel"/>
</dbReference>